<keyword evidence="3" id="KW-1185">Reference proteome</keyword>
<accession>A0AAV7GGH7</accession>
<evidence type="ECO:0000313" key="2">
    <source>
        <dbReference type="EMBL" id="KAH0455626.1"/>
    </source>
</evidence>
<name>A0AAV7GGH7_DENCH</name>
<reference evidence="2 3" key="1">
    <citation type="journal article" date="2021" name="Hortic Res">
        <title>Chromosome-scale assembly of the Dendrobium chrysotoxum genome enhances the understanding of orchid evolution.</title>
        <authorList>
            <person name="Zhang Y."/>
            <person name="Zhang G.Q."/>
            <person name="Zhang D."/>
            <person name="Liu X.D."/>
            <person name="Xu X.Y."/>
            <person name="Sun W.H."/>
            <person name="Yu X."/>
            <person name="Zhu X."/>
            <person name="Wang Z.W."/>
            <person name="Zhao X."/>
            <person name="Zhong W.Y."/>
            <person name="Chen H."/>
            <person name="Yin W.L."/>
            <person name="Huang T."/>
            <person name="Niu S.C."/>
            <person name="Liu Z.J."/>
        </authorList>
    </citation>
    <scope>NUCLEOTIDE SEQUENCE [LARGE SCALE GENOMIC DNA]</scope>
    <source>
        <strain evidence="2">Lindl</strain>
    </source>
</reference>
<feature type="region of interest" description="Disordered" evidence="1">
    <location>
        <begin position="121"/>
        <end position="148"/>
    </location>
</feature>
<evidence type="ECO:0000313" key="3">
    <source>
        <dbReference type="Proteomes" id="UP000775213"/>
    </source>
</evidence>
<proteinExistence type="predicted"/>
<dbReference type="EMBL" id="JAGFBR010000014">
    <property type="protein sequence ID" value="KAH0455626.1"/>
    <property type="molecule type" value="Genomic_DNA"/>
</dbReference>
<evidence type="ECO:0000256" key="1">
    <source>
        <dbReference type="SAM" id="MobiDB-lite"/>
    </source>
</evidence>
<sequence>MHRGAVRVDAQTSKGSFDAFFLPCMRTVTAFIIRDVNRACTLLLPSILIALQVKWGKLKELPIPLHIGAEDLLKILKLPDFNALHYEVRYLSRYVDEEYLFKVGLSTQAERLQAQILKRSVKASEAIPQKNQSKRPGSDGDLQAPKKK</sequence>
<dbReference type="Proteomes" id="UP000775213">
    <property type="component" value="Unassembled WGS sequence"/>
</dbReference>
<organism evidence="2 3">
    <name type="scientific">Dendrobium chrysotoxum</name>
    <name type="common">Orchid</name>
    <dbReference type="NCBI Taxonomy" id="161865"/>
    <lineage>
        <taxon>Eukaryota</taxon>
        <taxon>Viridiplantae</taxon>
        <taxon>Streptophyta</taxon>
        <taxon>Embryophyta</taxon>
        <taxon>Tracheophyta</taxon>
        <taxon>Spermatophyta</taxon>
        <taxon>Magnoliopsida</taxon>
        <taxon>Liliopsida</taxon>
        <taxon>Asparagales</taxon>
        <taxon>Orchidaceae</taxon>
        <taxon>Epidendroideae</taxon>
        <taxon>Malaxideae</taxon>
        <taxon>Dendrobiinae</taxon>
        <taxon>Dendrobium</taxon>
    </lineage>
</organism>
<gene>
    <name evidence="2" type="ORF">IEQ34_015658</name>
</gene>
<dbReference type="AlphaFoldDB" id="A0AAV7GGH7"/>
<protein>
    <submittedName>
        <fullName evidence="2">Uncharacterized protein</fullName>
    </submittedName>
</protein>
<comment type="caution">
    <text evidence="2">The sequence shown here is derived from an EMBL/GenBank/DDBJ whole genome shotgun (WGS) entry which is preliminary data.</text>
</comment>